<evidence type="ECO:0000313" key="2">
    <source>
        <dbReference type="EMBL" id="RDX41262.1"/>
    </source>
</evidence>
<dbReference type="Pfam" id="PF06293">
    <property type="entry name" value="Kdo"/>
    <property type="match status" value="1"/>
</dbReference>
<dbReference type="SUPFAM" id="SSF56112">
    <property type="entry name" value="Protein kinase-like (PK-like)"/>
    <property type="match status" value="2"/>
</dbReference>
<dbReference type="EMBL" id="KZ857518">
    <property type="protein sequence ID" value="RDX41262.1"/>
    <property type="molecule type" value="Genomic_DNA"/>
</dbReference>
<dbReference type="PANTHER" id="PTHR37171">
    <property type="entry name" value="SERINE/THREONINE-PROTEIN KINASE YRZF-RELATED"/>
    <property type="match status" value="1"/>
</dbReference>
<evidence type="ECO:0000256" key="1">
    <source>
        <dbReference type="SAM" id="MobiDB-lite"/>
    </source>
</evidence>
<keyword evidence="3" id="KW-1185">Reference proteome</keyword>
<feature type="compositionally biased region" description="Basic and acidic residues" evidence="1">
    <location>
        <begin position="566"/>
        <end position="576"/>
    </location>
</feature>
<gene>
    <name evidence="2" type="ORF">OH76DRAFT_1489647</name>
</gene>
<accession>A0A371CLW2</accession>
<dbReference type="OrthoDB" id="2751906at2759"/>
<evidence type="ECO:0000313" key="3">
    <source>
        <dbReference type="Proteomes" id="UP000256964"/>
    </source>
</evidence>
<feature type="region of interest" description="Disordered" evidence="1">
    <location>
        <begin position="566"/>
        <end position="588"/>
    </location>
</feature>
<reference evidence="2 3" key="1">
    <citation type="journal article" date="2018" name="Biotechnol. Biofuels">
        <title>Integrative visual omics of the white-rot fungus Polyporus brumalis exposes the biotechnological potential of its oxidative enzymes for delignifying raw plant biomass.</title>
        <authorList>
            <person name="Miyauchi S."/>
            <person name="Rancon A."/>
            <person name="Drula E."/>
            <person name="Hage H."/>
            <person name="Chaduli D."/>
            <person name="Favel A."/>
            <person name="Grisel S."/>
            <person name="Henrissat B."/>
            <person name="Herpoel-Gimbert I."/>
            <person name="Ruiz-Duenas F.J."/>
            <person name="Chevret D."/>
            <person name="Hainaut M."/>
            <person name="Lin J."/>
            <person name="Wang M."/>
            <person name="Pangilinan J."/>
            <person name="Lipzen A."/>
            <person name="Lesage-Meessen L."/>
            <person name="Navarro D."/>
            <person name="Riley R."/>
            <person name="Grigoriev I.V."/>
            <person name="Zhou S."/>
            <person name="Raouche S."/>
            <person name="Rosso M.N."/>
        </authorList>
    </citation>
    <scope>NUCLEOTIDE SEQUENCE [LARGE SCALE GENOMIC DNA]</scope>
    <source>
        <strain evidence="2 3">BRFM 1820</strain>
    </source>
</reference>
<dbReference type="Proteomes" id="UP000256964">
    <property type="component" value="Unassembled WGS sequence"/>
</dbReference>
<sequence>MSRLYWPQSTSPRRTWDADAPLTFHTLLPISSAPELQKPCFAYITNKIAETESGDLEVVRATLQFGPDCYEELTSQLSVSGTKGKVVCKVAHEEYMLEELKEEANLYAGALAPLHGTVVPKCYGYFVGHSRDGVMGVLVTEDCGNPSWSELKRCSKDFKLAALEALMHLHRAGVNHGDFMRRNIVTRGRHDVRSLRLLNFQHASEHKCRCATKPIDMTKTPSWGDIPCEELYDAFMKVKPWLCIAHTLRSFRARKLAPQYRTSIQLKPDANDMLPTSQLEFPHDTTPTFTPQPPAQGESPWVTLTPYIDSYNIPIRLRVYVKKHLSYKDMHVFSVGLWQLEGDSENLRFDQKLPAICKVAYGRRRVELLKKEAEVYHHKLRHLQYHFVPGILGCYVGQTADGFTGVLVMQDGGISPRRTLSDYPPQIRYKTMKALLEVHKAGIRHGDFAERNLLFRQLGQFHVMLADFDKAEEHDCPCKDLELKLYSLEPPRQAVLCDEIWYACCDAEVWDSPYLEYGGGVVHIENAPTPEKLAEFIGRGSKDVNYEAALKEAKQAFRMREEELKSRRRLDKEEYAIRPPPDPEWWTAGPEAALSELSLRVGHDDTYNHPSR</sequence>
<proteinExistence type="predicted"/>
<dbReference type="InterPro" id="IPR011009">
    <property type="entry name" value="Kinase-like_dom_sf"/>
</dbReference>
<protein>
    <submittedName>
        <fullName evidence="2">Uncharacterized protein</fullName>
    </submittedName>
</protein>
<dbReference type="PANTHER" id="PTHR37171:SF1">
    <property type="entry name" value="SERINE_THREONINE-PROTEIN KINASE YRZF-RELATED"/>
    <property type="match status" value="1"/>
</dbReference>
<dbReference type="AlphaFoldDB" id="A0A371CLW2"/>
<name>A0A371CLW2_9APHY</name>
<organism evidence="2 3">
    <name type="scientific">Lentinus brumalis</name>
    <dbReference type="NCBI Taxonomy" id="2498619"/>
    <lineage>
        <taxon>Eukaryota</taxon>
        <taxon>Fungi</taxon>
        <taxon>Dikarya</taxon>
        <taxon>Basidiomycota</taxon>
        <taxon>Agaricomycotina</taxon>
        <taxon>Agaricomycetes</taxon>
        <taxon>Polyporales</taxon>
        <taxon>Polyporaceae</taxon>
        <taxon>Lentinus</taxon>
    </lineage>
</organism>
<dbReference type="InterPro" id="IPR052396">
    <property type="entry name" value="Meiotic_Drive_Suppr_Kinase"/>
</dbReference>